<feature type="region of interest" description="Disordered" evidence="1">
    <location>
        <begin position="357"/>
        <end position="376"/>
    </location>
</feature>
<evidence type="ECO:0000256" key="1">
    <source>
        <dbReference type="SAM" id="MobiDB-lite"/>
    </source>
</evidence>
<feature type="region of interest" description="Disordered" evidence="1">
    <location>
        <begin position="82"/>
        <end position="178"/>
    </location>
</feature>
<evidence type="ECO:0000313" key="2">
    <source>
        <dbReference type="EMBL" id="KAF3517619.1"/>
    </source>
</evidence>
<dbReference type="Proteomes" id="UP000266723">
    <property type="component" value="Unassembled WGS sequence"/>
</dbReference>
<name>A0ABQ7AU05_BRACR</name>
<gene>
    <name evidence="2" type="ORF">DY000_02060867</name>
</gene>
<dbReference type="EMBL" id="QGKV02001556">
    <property type="protein sequence ID" value="KAF3517619.1"/>
    <property type="molecule type" value="Genomic_DNA"/>
</dbReference>
<comment type="caution">
    <text evidence="2">The sequence shown here is derived from an EMBL/GenBank/DDBJ whole genome shotgun (WGS) entry which is preliminary data.</text>
</comment>
<evidence type="ECO:0000313" key="3">
    <source>
        <dbReference type="Proteomes" id="UP000266723"/>
    </source>
</evidence>
<sequence>MKAPDSFRNPELWCDFHRDHGHKTEDCISLKIEVNELLQKGHLREFLSEKAKAHLRKETAGKGAGPASPPRQDRLIHVISRGSEESGVSHAAAKKSTHHLEGEDQGLIAITEKTSDPGDSGTREKAKAHLRKETAGKGAGPASPPRQDRLIHVISRGSEESGVSHAAAKKSTRNAKHSLEMGPEVKDTRNWGSFWRSRILDHSKNSRNHWKTYVDRSAWSPPKPFKVASTHKTWSSQDPRPPPHIDKITKNLIMYQPVVSRISKWDMSTPRRLPHKIHQTGLGQRAPRRHMLEKLSHEGDLRAWSLQWMNVTTYFMERLKTFISRKRWSPSTKGRGMKQVSTTIPRPKKEAGLCRRRRNLPTRRLVPKDSQNLRVT</sequence>
<protein>
    <submittedName>
        <fullName evidence="2">Uncharacterized protein</fullName>
    </submittedName>
</protein>
<proteinExistence type="predicted"/>
<reference evidence="2 3" key="1">
    <citation type="journal article" date="2020" name="BMC Genomics">
        <title>Intraspecific diversification of the crop wild relative Brassica cretica Lam. using demographic model selection.</title>
        <authorList>
            <person name="Kioukis A."/>
            <person name="Michalopoulou V.A."/>
            <person name="Briers L."/>
            <person name="Pirintsos S."/>
            <person name="Studholme D.J."/>
            <person name="Pavlidis P."/>
            <person name="Sarris P.F."/>
        </authorList>
    </citation>
    <scope>NUCLEOTIDE SEQUENCE [LARGE SCALE GENOMIC DNA]</scope>
    <source>
        <strain evidence="3">cv. PFS-1207/04</strain>
    </source>
</reference>
<accession>A0ABQ7AU05</accession>
<organism evidence="2 3">
    <name type="scientific">Brassica cretica</name>
    <name type="common">Mustard</name>
    <dbReference type="NCBI Taxonomy" id="69181"/>
    <lineage>
        <taxon>Eukaryota</taxon>
        <taxon>Viridiplantae</taxon>
        <taxon>Streptophyta</taxon>
        <taxon>Embryophyta</taxon>
        <taxon>Tracheophyta</taxon>
        <taxon>Spermatophyta</taxon>
        <taxon>Magnoliopsida</taxon>
        <taxon>eudicotyledons</taxon>
        <taxon>Gunneridae</taxon>
        <taxon>Pentapetalae</taxon>
        <taxon>rosids</taxon>
        <taxon>malvids</taxon>
        <taxon>Brassicales</taxon>
        <taxon>Brassicaceae</taxon>
        <taxon>Brassiceae</taxon>
        <taxon>Brassica</taxon>
    </lineage>
</organism>
<feature type="compositionally biased region" description="Basic and acidic residues" evidence="1">
    <location>
        <begin position="113"/>
        <end position="135"/>
    </location>
</feature>
<feature type="compositionally biased region" description="Basic residues" evidence="1">
    <location>
        <begin position="167"/>
        <end position="176"/>
    </location>
</feature>
<keyword evidence="3" id="KW-1185">Reference proteome</keyword>